<comment type="subcellular location">
    <subcellularLocation>
        <location evidence="1">Cytoplasm</location>
    </subcellularLocation>
</comment>
<dbReference type="Gene3D" id="3.30.1460.50">
    <property type="match status" value="1"/>
</dbReference>
<dbReference type="GO" id="GO:0061723">
    <property type="term" value="P:glycophagy"/>
    <property type="evidence" value="ECO:0007669"/>
    <property type="project" value="TreeGrafter"/>
</dbReference>
<dbReference type="GO" id="GO:0000407">
    <property type="term" value="C:phagophore assembly site"/>
    <property type="evidence" value="ECO:0007669"/>
    <property type="project" value="TreeGrafter"/>
</dbReference>
<keyword evidence="6" id="KW-0653">Protein transport</keyword>
<dbReference type="EMBL" id="FLRD01000052">
    <property type="protein sequence ID" value="SBT33283.1"/>
    <property type="molecule type" value="Genomic_DNA"/>
</dbReference>
<evidence type="ECO:0000256" key="4">
    <source>
        <dbReference type="ARBA" id="ARBA00022490"/>
    </source>
</evidence>
<dbReference type="EMBL" id="FLRE01000105">
    <property type="protein sequence ID" value="SBT35687.1"/>
    <property type="molecule type" value="Genomic_DNA"/>
</dbReference>
<proteinExistence type="inferred from homology"/>
<sequence>MSEPLNVKHKIGDTYRKVYSYFKPVANVSSFIKSGTLTPSEFVDAGDFLVYKFKTWEWQEADKNRTVPYLPEGKQFLITRNVPCKYRVKDLNYIVHDLEIVENDWLLPNYDEDNSATDVDESLCVPGLPINSVMKEENVSKKRKEEGRKRKRLLLFRPLHEHTFQYVQRHEDYDDYDDDDEAVDINHFDIDNDVIKENDLAAIDNPGFCQKNVQNENVMNIRTYDVSITYDKYYETPRIWLFGYDENGNPLRSEEIFEDVLADYSYKTVTYDPHPCTGVMTASIHPCRHAEVMLNVVKNWISEEKAPRHDLYLLFLLKFISGVIPTIEYDFTTDIELPREDRK</sequence>
<keyword evidence="4" id="KW-0963">Cytoplasm</keyword>
<dbReference type="InterPro" id="IPR007135">
    <property type="entry name" value="Atg3/Atg10"/>
</dbReference>
<dbReference type="Proteomes" id="UP000078550">
    <property type="component" value="Unassembled WGS sequence"/>
</dbReference>
<dbReference type="GO" id="GO:0044804">
    <property type="term" value="P:nucleophagy"/>
    <property type="evidence" value="ECO:0007669"/>
    <property type="project" value="TreeGrafter"/>
</dbReference>
<dbReference type="Pfam" id="PF03987">
    <property type="entry name" value="Autophagy_act_C"/>
    <property type="match status" value="1"/>
</dbReference>
<evidence type="ECO:0000256" key="6">
    <source>
        <dbReference type="ARBA" id="ARBA00022927"/>
    </source>
</evidence>
<dbReference type="Proteomes" id="UP000078555">
    <property type="component" value="Unassembled WGS sequence"/>
</dbReference>
<dbReference type="GO" id="GO:0015031">
    <property type="term" value="P:protein transport"/>
    <property type="evidence" value="ECO:0007669"/>
    <property type="project" value="UniProtKB-KW"/>
</dbReference>
<evidence type="ECO:0000256" key="1">
    <source>
        <dbReference type="ARBA" id="ARBA00004496"/>
    </source>
</evidence>
<keyword evidence="3" id="KW-0813">Transport</keyword>
<keyword evidence="11" id="KW-1185">Reference proteome</keyword>
<protein>
    <submittedName>
        <fullName evidence="8">Autophagy-related protein 3, putative (ATG3)</fullName>
    </submittedName>
</protein>
<evidence type="ECO:0000313" key="11">
    <source>
        <dbReference type="Proteomes" id="UP000078555"/>
    </source>
</evidence>
<organism evidence="8 11">
    <name type="scientific">Plasmodium ovale wallikeri</name>
    <dbReference type="NCBI Taxonomy" id="864142"/>
    <lineage>
        <taxon>Eukaryota</taxon>
        <taxon>Sar</taxon>
        <taxon>Alveolata</taxon>
        <taxon>Apicomplexa</taxon>
        <taxon>Aconoidasida</taxon>
        <taxon>Haemosporida</taxon>
        <taxon>Plasmodiidae</taxon>
        <taxon>Plasmodium</taxon>
        <taxon>Plasmodium (Plasmodium)</taxon>
    </lineage>
</organism>
<reference evidence="8" key="2">
    <citation type="submission" date="2016-05" db="EMBL/GenBank/DDBJ databases">
        <authorList>
            <person name="Lavstsen T."/>
            <person name="Jespersen J.S."/>
        </authorList>
    </citation>
    <scope>NUCLEOTIDE SEQUENCE [LARGE SCALE GENOMIC DNA]</scope>
</reference>
<evidence type="ECO:0000256" key="7">
    <source>
        <dbReference type="ARBA" id="ARBA00023006"/>
    </source>
</evidence>
<dbReference type="PANTHER" id="PTHR12866">
    <property type="entry name" value="UBIQUITIN-LIKE-CONJUGATING ENZYME ATG3"/>
    <property type="match status" value="1"/>
</dbReference>
<gene>
    <name evidence="8" type="ORF">POVWA1_016410</name>
    <name evidence="9" type="ORF">POVWA2_026200</name>
</gene>
<dbReference type="AlphaFoldDB" id="A0A1A8YNW2"/>
<evidence type="ECO:0000256" key="5">
    <source>
        <dbReference type="ARBA" id="ARBA00022786"/>
    </source>
</evidence>
<evidence type="ECO:0000313" key="8">
    <source>
        <dbReference type="EMBL" id="SBT33283.1"/>
    </source>
</evidence>
<evidence type="ECO:0000313" key="9">
    <source>
        <dbReference type="EMBL" id="SBT35687.1"/>
    </source>
</evidence>
<dbReference type="GO" id="GO:0000422">
    <property type="term" value="P:autophagy of mitochondrion"/>
    <property type="evidence" value="ECO:0007669"/>
    <property type="project" value="TreeGrafter"/>
</dbReference>
<reference evidence="10 11" key="1">
    <citation type="submission" date="2016-05" db="EMBL/GenBank/DDBJ databases">
        <authorList>
            <person name="Naeem Raeece"/>
        </authorList>
    </citation>
    <scope>NUCLEOTIDE SEQUENCE [LARGE SCALE GENOMIC DNA]</scope>
</reference>
<accession>A0A1A8YNW2</accession>
<keyword evidence="7" id="KW-0072">Autophagy</keyword>
<dbReference type="PANTHER" id="PTHR12866:SF2">
    <property type="entry name" value="UBIQUITIN-LIKE-CONJUGATING ENZYME ATG3"/>
    <property type="match status" value="1"/>
</dbReference>
<dbReference type="GO" id="GO:0019776">
    <property type="term" value="F:Atg8-family ligase activity"/>
    <property type="evidence" value="ECO:0007669"/>
    <property type="project" value="TreeGrafter"/>
</dbReference>
<keyword evidence="5" id="KW-0833">Ubl conjugation pathway</keyword>
<evidence type="ECO:0000256" key="2">
    <source>
        <dbReference type="ARBA" id="ARBA00007683"/>
    </source>
</evidence>
<dbReference type="GO" id="GO:0005829">
    <property type="term" value="C:cytosol"/>
    <property type="evidence" value="ECO:0007669"/>
    <property type="project" value="TreeGrafter"/>
</dbReference>
<name>A0A1A8YNW2_PLAOA</name>
<evidence type="ECO:0000313" key="10">
    <source>
        <dbReference type="Proteomes" id="UP000078550"/>
    </source>
</evidence>
<evidence type="ECO:0000256" key="3">
    <source>
        <dbReference type="ARBA" id="ARBA00022448"/>
    </source>
</evidence>
<dbReference type="GO" id="GO:0000045">
    <property type="term" value="P:autophagosome assembly"/>
    <property type="evidence" value="ECO:0007669"/>
    <property type="project" value="TreeGrafter"/>
</dbReference>
<comment type="similarity">
    <text evidence="2">Belongs to the ATG3 family.</text>
</comment>